<accession>A0A8B6ESN1</accession>
<name>A0A8B6ESN1_MYTGA</name>
<gene>
    <name evidence="1" type="ORF">MGAL_10B084421</name>
</gene>
<evidence type="ECO:0000313" key="2">
    <source>
        <dbReference type="Proteomes" id="UP000596742"/>
    </source>
</evidence>
<reference evidence="1" key="1">
    <citation type="submission" date="2018-11" db="EMBL/GenBank/DDBJ databases">
        <authorList>
            <person name="Alioto T."/>
            <person name="Alioto T."/>
        </authorList>
    </citation>
    <scope>NUCLEOTIDE SEQUENCE</scope>
</reference>
<sequence length="65" mass="7512">MRRPFMHKIENGNGEWVLAGFPTIKLGDNDDEEDRPIVRLRGGNQNFIRPVLLYLIGQHPPQNET</sequence>
<evidence type="ECO:0000313" key="1">
    <source>
        <dbReference type="EMBL" id="VDI39213.1"/>
    </source>
</evidence>
<keyword evidence="2" id="KW-1185">Reference proteome</keyword>
<proteinExistence type="predicted"/>
<dbReference type="EMBL" id="UYJE01005659">
    <property type="protein sequence ID" value="VDI39213.1"/>
    <property type="molecule type" value="Genomic_DNA"/>
</dbReference>
<dbReference type="AlphaFoldDB" id="A0A8B6ESN1"/>
<organism evidence="1 2">
    <name type="scientific">Mytilus galloprovincialis</name>
    <name type="common">Mediterranean mussel</name>
    <dbReference type="NCBI Taxonomy" id="29158"/>
    <lineage>
        <taxon>Eukaryota</taxon>
        <taxon>Metazoa</taxon>
        <taxon>Spiralia</taxon>
        <taxon>Lophotrochozoa</taxon>
        <taxon>Mollusca</taxon>
        <taxon>Bivalvia</taxon>
        <taxon>Autobranchia</taxon>
        <taxon>Pteriomorphia</taxon>
        <taxon>Mytilida</taxon>
        <taxon>Mytiloidea</taxon>
        <taxon>Mytilidae</taxon>
        <taxon>Mytilinae</taxon>
        <taxon>Mytilus</taxon>
    </lineage>
</organism>
<comment type="caution">
    <text evidence="1">The sequence shown here is derived from an EMBL/GenBank/DDBJ whole genome shotgun (WGS) entry which is preliminary data.</text>
</comment>
<protein>
    <submittedName>
        <fullName evidence="1">Uncharacterized protein</fullName>
    </submittedName>
</protein>
<dbReference type="Proteomes" id="UP000596742">
    <property type="component" value="Unassembled WGS sequence"/>
</dbReference>